<proteinExistence type="predicted"/>
<dbReference type="PANTHER" id="PTHR23259">
    <property type="entry name" value="RIDDLE"/>
    <property type="match status" value="1"/>
</dbReference>
<keyword evidence="1" id="KW-0646">Protease inhibitor</keyword>
<dbReference type="Proteomes" id="UP000887578">
    <property type="component" value="Unplaced"/>
</dbReference>
<keyword evidence="6" id="KW-1185">Reference proteome</keyword>
<evidence type="ECO:0000259" key="5">
    <source>
        <dbReference type="Pfam" id="PF01826"/>
    </source>
</evidence>
<evidence type="ECO:0000256" key="4">
    <source>
        <dbReference type="SAM" id="SignalP"/>
    </source>
</evidence>
<dbReference type="AlphaFoldDB" id="A0A914PBI4"/>
<dbReference type="InterPro" id="IPR051368">
    <property type="entry name" value="SerProtInhib-TIL_Domain"/>
</dbReference>
<dbReference type="InterPro" id="IPR036084">
    <property type="entry name" value="Ser_inhib-like_sf"/>
</dbReference>
<dbReference type="Gene3D" id="2.10.25.10">
    <property type="entry name" value="Laminin"/>
    <property type="match status" value="3"/>
</dbReference>
<dbReference type="InterPro" id="IPR002919">
    <property type="entry name" value="TIL_dom"/>
</dbReference>
<name>A0A914PBI4_9BILA</name>
<sequence length="242" mass="25860">MKPILYLFISICILGSTFARTPLLKCSENEALASCPGCEPSCKNPNPICPMICREGQACQCSAGFVRNDAGKCVRQTECSATGGNSAQCKENETLKSCPGCEPSCKNPNPICPMMCRLGQACQCSAGFVRNDAGKCVQQTECSTTGGNSTTQCKENETLKSCPGCEKTCANPNPVCIQSCREGQECECSEGFVRNDAGKCVKLAECPSNGTKQCKENETLKSCPGCEKTCANPNVCFFLNFY</sequence>
<evidence type="ECO:0000256" key="3">
    <source>
        <dbReference type="ARBA" id="ARBA00023157"/>
    </source>
</evidence>
<evidence type="ECO:0000256" key="1">
    <source>
        <dbReference type="ARBA" id="ARBA00022690"/>
    </source>
</evidence>
<dbReference type="WBParaSite" id="PDA_v2.g12681.t1">
    <property type="protein sequence ID" value="PDA_v2.g12681.t1"/>
    <property type="gene ID" value="PDA_v2.g12681"/>
</dbReference>
<organism evidence="6 7">
    <name type="scientific">Panagrolaimus davidi</name>
    <dbReference type="NCBI Taxonomy" id="227884"/>
    <lineage>
        <taxon>Eukaryota</taxon>
        <taxon>Metazoa</taxon>
        <taxon>Ecdysozoa</taxon>
        <taxon>Nematoda</taxon>
        <taxon>Chromadorea</taxon>
        <taxon>Rhabditida</taxon>
        <taxon>Tylenchina</taxon>
        <taxon>Panagrolaimomorpha</taxon>
        <taxon>Panagrolaimoidea</taxon>
        <taxon>Panagrolaimidae</taxon>
        <taxon>Panagrolaimus</taxon>
    </lineage>
</organism>
<dbReference type="SUPFAM" id="SSF57567">
    <property type="entry name" value="Serine protease inhibitors"/>
    <property type="match status" value="3"/>
</dbReference>
<dbReference type="PANTHER" id="PTHR23259:SF70">
    <property type="entry name" value="ACCESSORY GLAND PROTEIN ACP62F-RELATED"/>
    <property type="match status" value="1"/>
</dbReference>
<evidence type="ECO:0000256" key="2">
    <source>
        <dbReference type="ARBA" id="ARBA00022900"/>
    </source>
</evidence>
<dbReference type="GO" id="GO:0004867">
    <property type="term" value="F:serine-type endopeptidase inhibitor activity"/>
    <property type="evidence" value="ECO:0007669"/>
    <property type="project" value="UniProtKB-KW"/>
</dbReference>
<feature type="domain" description="TIL" evidence="5">
    <location>
        <begin position="153"/>
        <end position="206"/>
    </location>
</feature>
<reference evidence="7" key="1">
    <citation type="submission" date="2022-11" db="UniProtKB">
        <authorList>
            <consortium name="WormBaseParasite"/>
        </authorList>
    </citation>
    <scope>IDENTIFICATION</scope>
</reference>
<feature type="signal peptide" evidence="4">
    <location>
        <begin position="1"/>
        <end position="19"/>
    </location>
</feature>
<feature type="chain" id="PRO_5037111918" evidence="4">
    <location>
        <begin position="20"/>
        <end position="242"/>
    </location>
</feature>
<keyword evidence="2" id="KW-0722">Serine protease inhibitor</keyword>
<evidence type="ECO:0000313" key="7">
    <source>
        <dbReference type="WBParaSite" id="PDA_v2.g12681.t1"/>
    </source>
</evidence>
<keyword evidence="4" id="KW-0732">Signal</keyword>
<feature type="domain" description="TIL" evidence="5">
    <location>
        <begin position="26"/>
        <end position="79"/>
    </location>
</feature>
<accession>A0A914PBI4</accession>
<dbReference type="CDD" id="cd19941">
    <property type="entry name" value="TIL"/>
    <property type="match status" value="3"/>
</dbReference>
<protein>
    <submittedName>
        <fullName evidence="7">TIL domain-containing protein</fullName>
    </submittedName>
</protein>
<feature type="domain" description="TIL" evidence="5">
    <location>
        <begin position="89"/>
        <end position="142"/>
    </location>
</feature>
<evidence type="ECO:0000313" key="6">
    <source>
        <dbReference type="Proteomes" id="UP000887578"/>
    </source>
</evidence>
<dbReference type="Pfam" id="PF01826">
    <property type="entry name" value="TIL"/>
    <property type="match status" value="3"/>
</dbReference>
<keyword evidence="3" id="KW-1015">Disulfide bond</keyword>